<proteinExistence type="inferred from homology"/>
<dbReference type="Pfam" id="PF01380">
    <property type="entry name" value="SIS"/>
    <property type="match status" value="1"/>
</dbReference>
<evidence type="ECO:0000313" key="3">
    <source>
        <dbReference type="EMBL" id="RFS47335.1"/>
    </source>
</evidence>
<accession>A0A372G2P5</accession>
<keyword evidence="4" id="KW-1185">Reference proteome</keyword>
<comment type="caution">
    <text evidence="3">The sequence shown here is derived from an EMBL/GenBank/DDBJ whole genome shotgun (WGS) entry which is preliminary data.</text>
</comment>
<dbReference type="GO" id="GO:0097367">
    <property type="term" value="F:carbohydrate derivative binding"/>
    <property type="evidence" value="ECO:0007669"/>
    <property type="project" value="InterPro"/>
</dbReference>
<evidence type="ECO:0000313" key="4">
    <source>
        <dbReference type="Proteomes" id="UP000262621"/>
    </source>
</evidence>
<dbReference type="Proteomes" id="UP000262621">
    <property type="component" value="Unassembled WGS sequence"/>
</dbReference>
<organism evidence="3 4">
    <name type="scientific">Micromonospora craniellae</name>
    <dbReference type="NCBI Taxonomy" id="2294034"/>
    <lineage>
        <taxon>Bacteria</taxon>
        <taxon>Bacillati</taxon>
        <taxon>Actinomycetota</taxon>
        <taxon>Actinomycetes</taxon>
        <taxon>Micromonosporales</taxon>
        <taxon>Micromonosporaceae</taxon>
        <taxon>Micromonospora</taxon>
    </lineage>
</organism>
<comment type="similarity">
    <text evidence="1">Belongs to the SIS family. PHI subfamily.</text>
</comment>
<dbReference type="GO" id="GO:0016853">
    <property type="term" value="F:isomerase activity"/>
    <property type="evidence" value="ECO:0007669"/>
    <property type="project" value="InterPro"/>
</dbReference>
<evidence type="ECO:0000256" key="1">
    <source>
        <dbReference type="ARBA" id="ARBA00009235"/>
    </source>
</evidence>
<dbReference type="OrthoDB" id="9797832at2"/>
<dbReference type="PANTHER" id="PTHR43443">
    <property type="entry name" value="3-HEXULOSE-6-PHOSPHATE ISOMERASE"/>
    <property type="match status" value="1"/>
</dbReference>
<dbReference type="InterPro" id="IPR001347">
    <property type="entry name" value="SIS_dom"/>
</dbReference>
<dbReference type="Gene3D" id="3.40.50.10490">
    <property type="entry name" value="Glucose-6-phosphate isomerase like protein, domain 1"/>
    <property type="match status" value="1"/>
</dbReference>
<feature type="domain" description="SIS" evidence="2">
    <location>
        <begin position="34"/>
        <end position="170"/>
    </location>
</feature>
<dbReference type="SUPFAM" id="SSF53697">
    <property type="entry name" value="SIS domain"/>
    <property type="match status" value="1"/>
</dbReference>
<dbReference type="RefSeq" id="WP_117227186.1">
    <property type="nucleotide sequence ID" value="NZ_CP061725.1"/>
</dbReference>
<dbReference type="InterPro" id="IPR046348">
    <property type="entry name" value="SIS_dom_sf"/>
</dbReference>
<sequence length="183" mass="19523">MDQSTGRPVDSWHLSGTELRSVLAALPVDEYDRFVSCFDGVAEGRLFLSGQGRSGLAAQMAAMRFMHLGLAAHFVGEATAPSVRSGDTLVIVSGSGRTPVSVGFARIARSEGAKVLLVTHQRESPLRDLSDGSIVLPTDASRQFGGTLFEQSALILLDSVVLELMRALPDPAGTMSYHHTNLQ</sequence>
<dbReference type="PROSITE" id="PS51464">
    <property type="entry name" value="SIS"/>
    <property type="match status" value="1"/>
</dbReference>
<dbReference type="AlphaFoldDB" id="A0A372G2P5"/>
<dbReference type="EMBL" id="QVFU01000004">
    <property type="protein sequence ID" value="RFS47335.1"/>
    <property type="molecule type" value="Genomic_DNA"/>
</dbReference>
<evidence type="ECO:0000259" key="2">
    <source>
        <dbReference type="PROSITE" id="PS51464"/>
    </source>
</evidence>
<dbReference type="GO" id="GO:1901135">
    <property type="term" value="P:carbohydrate derivative metabolic process"/>
    <property type="evidence" value="ECO:0007669"/>
    <property type="project" value="InterPro"/>
</dbReference>
<protein>
    <submittedName>
        <fullName evidence="3">SIS domain-containing protein</fullName>
    </submittedName>
</protein>
<name>A0A372G2P5_9ACTN</name>
<dbReference type="InterPro" id="IPR017552">
    <property type="entry name" value="PHI/rmpB"/>
</dbReference>
<dbReference type="PANTHER" id="PTHR43443:SF1">
    <property type="entry name" value="3-HEXULOSE-6-PHOSPHATE ISOMERASE"/>
    <property type="match status" value="1"/>
</dbReference>
<gene>
    <name evidence="3" type="ORF">D0Q02_07205</name>
</gene>
<reference evidence="3 4" key="1">
    <citation type="submission" date="2018-08" db="EMBL/GenBank/DDBJ databases">
        <title>Verrucosispora craniellae sp. nov., isolated from a marine sponge in the South China Sea.</title>
        <authorList>
            <person name="Li L."/>
            <person name="Lin H.W."/>
        </authorList>
    </citation>
    <scope>NUCLEOTIDE SEQUENCE [LARGE SCALE GENOMIC DNA]</scope>
    <source>
        <strain evidence="3 4">LHW63014</strain>
    </source>
</reference>